<gene>
    <name evidence="6" type="ORF">ABZ921_19595</name>
</gene>
<dbReference type="Gene3D" id="1.10.10.10">
    <property type="entry name" value="Winged helix-like DNA-binding domain superfamily/Winged helix DNA-binding domain"/>
    <property type="match status" value="1"/>
</dbReference>
<dbReference type="InterPro" id="IPR005119">
    <property type="entry name" value="LysR_subst-bd"/>
</dbReference>
<keyword evidence="3" id="KW-0238">DNA-binding</keyword>
<evidence type="ECO:0000313" key="7">
    <source>
        <dbReference type="Proteomes" id="UP001551176"/>
    </source>
</evidence>
<feature type="domain" description="HTH lysR-type" evidence="5">
    <location>
        <begin position="1"/>
        <end position="58"/>
    </location>
</feature>
<dbReference type="Pfam" id="PF03466">
    <property type="entry name" value="LysR_substrate"/>
    <property type="match status" value="1"/>
</dbReference>
<protein>
    <submittedName>
        <fullName evidence="6">LysR family transcriptional regulator</fullName>
    </submittedName>
</protein>
<evidence type="ECO:0000256" key="1">
    <source>
        <dbReference type="ARBA" id="ARBA00009437"/>
    </source>
</evidence>
<dbReference type="Gene3D" id="3.40.190.290">
    <property type="match status" value="1"/>
</dbReference>
<comment type="caution">
    <text evidence="6">The sequence shown here is derived from an EMBL/GenBank/DDBJ whole genome shotgun (WGS) entry which is preliminary data.</text>
</comment>
<keyword evidence="7" id="KW-1185">Reference proteome</keyword>
<evidence type="ECO:0000259" key="5">
    <source>
        <dbReference type="PROSITE" id="PS50931"/>
    </source>
</evidence>
<name>A0ABV3BPB3_9ACTN</name>
<reference evidence="6 7" key="1">
    <citation type="submission" date="2024-06" db="EMBL/GenBank/DDBJ databases">
        <title>The Natural Products Discovery Center: Release of the First 8490 Sequenced Strains for Exploring Actinobacteria Biosynthetic Diversity.</title>
        <authorList>
            <person name="Kalkreuter E."/>
            <person name="Kautsar S.A."/>
            <person name="Yang D."/>
            <person name="Bader C.D."/>
            <person name="Teijaro C.N."/>
            <person name="Fluegel L."/>
            <person name="Davis C.M."/>
            <person name="Simpson J.R."/>
            <person name="Lauterbach L."/>
            <person name="Steele A.D."/>
            <person name="Gui C."/>
            <person name="Meng S."/>
            <person name="Li G."/>
            <person name="Viehrig K."/>
            <person name="Ye F."/>
            <person name="Su P."/>
            <person name="Kiefer A.F."/>
            <person name="Nichols A."/>
            <person name="Cepeda A.J."/>
            <person name="Yan W."/>
            <person name="Fan B."/>
            <person name="Jiang Y."/>
            <person name="Adhikari A."/>
            <person name="Zheng C.-J."/>
            <person name="Schuster L."/>
            <person name="Cowan T.M."/>
            <person name="Smanski M.J."/>
            <person name="Chevrette M.G."/>
            <person name="De Carvalho L.P.S."/>
            <person name="Shen B."/>
        </authorList>
    </citation>
    <scope>NUCLEOTIDE SEQUENCE [LARGE SCALE GENOMIC DNA]</scope>
    <source>
        <strain evidence="6 7">NPDC046838</strain>
    </source>
</reference>
<dbReference type="PANTHER" id="PTHR30419">
    <property type="entry name" value="HTH-TYPE TRANSCRIPTIONAL REGULATOR YBHD"/>
    <property type="match status" value="1"/>
</dbReference>
<dbReference type="PROSITE" id="PS50931">
    <property type="entry name" value="HTH_LYSR"/>
    <property type="match status" value="1"/>
</dbReference>
<dbReference type="InterPro" id="IPR000847">
    <property type="entry name" value="LysR_HTH_N"/>
</dbReference>
<dbReference type="RefSeq" id="WP_359350561.1">
    <property type="nucleotide sequence ID" value="NZ_JBEYXV010000009.1"/>
</dbReference>
<dbReference type="PRINTS" id="PR00039">
    <property type="entry name" value="HTHLYSR"/>
</dbReference>
<dbReference type="InterPro" id="IPR036390">
    <property type="entry name" value="WH_DNA-bd_sf"/>
</dbReference>
<organism evidence="6 7">
    <name type="scientific">Streptomyces atriruber</name>
    <dbReference type="NCBI Taxonomy" id="545121"/>
    <lineage>
        <taxon>Bacteria</taxon>
        <taxon>Bacillati</taxon>
        <taxon>Actinomycetota</taxon>
        <taxon>Actinomycetes</taxon>
        <taxon>Kitasatosporales</taxon>
        <taxon>Streptomycetaceae</taxon>
        <taxon>Streptomyces</taxon>
    </lineage>
</organism>
<dbReference type="SUPFAM" id="SSF46785">
    <property type="entry name" value="Winged helix' DNA-binding domain"/>
    <property type="match status" value="1"/>
</dbReference>
<dbReference type="Proteomes" id="UP001551176">
    <property type="component" value="Unassembled WGS sequence"/>
</dbReference>
<dbReference type="EMBL" id="JBEYXV010000009">
    <property type="protein sequence ID" value="MEU6822837.1"/>
    <property type="molecule type" value="Genomic_DNA"/>
</dbReference>
<dbReference type="Pfam" id="PF00126">
    <property type="entry name" value="HTH_1"/>
    <property type="match status" value="1"/>
</dbReference>
<dbReference type="SUPFAM" id="SSF53850">
    <property type="entry name" value="Periplasmic binding protein-like II"/>
    <property type="match status" value="1"/>
</dbReference>
<accession>A0ABV3BPB3</accession>
<proteinExistence type="inferred from homology"/>
<keyword evidence="4" id="KW-0804">Transcription</keyword>
<keyword evidence="2" id="KW-0805">Transcription regulation</keyword>
<dbReference type="InterPro" id="IPR050950">
    <property type="entry name" value="HTH-type_LysR_regulators"/>
</dbReference>
<evidence type="ECO:0000313" key="6">
    <source>
        <dbReference type="EMBL" id="MEU6822837.1"/>
    </source>
</evidence>
<dbReference type="InterPro" id="IPR036388">
    <property type="entry name" value="WH-like_DNA-bd_sf"/>
</dbReference>
<evidence type="ECO:0000256" key="2">
    <source>
        <dbReference type="ARBA" id="ARBA00023015"/>
    </source>
</evidence>
<comment type="similarity">
    <text evidence="1">Belongs to the LysR transcriptional regulatory family.</text>
</comment>
<evidence type="ECO:0000256" key="3">
    <source>
        <dbReference type="ARBA" id="ARBA00023125"/>
    </source>
</evidence>
<sequence>MEIRQLEYFVAVVEDGNFTRAAARVHVTQPGVSAQIRRLERELGYELLDRSGRTVRPTAVGEALLPYAKAALAAIHNARLAVDQVAGLLRGQVNVGMVTVVASLDVPGMLAEFQAEHPTVEVALRQGSTDDLVDALKDGELDMAFLGMAVEPPSFLRTEVILADPLVAVLRADDEFAERDALLLKELASRQLISLPSDSGTRRQLDVSLATAGIEAPIAFAASDPQVLVDMAARGFGVAILPRGAVRSAGADLRLVPFRDPDMHGRLYLAWPDDRTIDPAAQAVIQHALHRIQERNAPAEQADCPEQER</sequence>
<evidence type="ECO:0000256" key="4">
    <source>
        <dbReference type="ARBA" id="ARBA00023163"/>
    </source>
</evidence>